<feature type="transmembrane region" description="Helical" evidence="1">
    <location>
        <begin position="105"/>
        <end position="131"/>
    </location>
</feature>
<sequence>MYEVLIVARKEFRDSLRNRWILAITVVLTLFALGLAYFGSATAGQVGFVSLDTTIVSLASLAIYIIPLIALLLAYHSVVGEEEQGTLLLLLSYPLTHLQLLGGKFLGHAAALAISTIAGFGLAGIVIAALSSNFSALDLWSSLGWFILTSVLLGWVFIAIAYLISTLVSEKSRAAGLALIVWFLFVLVFDLGLLGLLVATEGAVSSDLFPYLLLLNPTDVFRLANLAGFEATQAYSGLVSIASARLFQPGLLAGILLLWVIVPFSVAAWLFHKRIS</sequence>
<dbReference type="PANTHER" id="PTHR43471">
    <property type="entry name" value="ABC TRANSPORTER PERMEASE"/>
    <property type="match status" value="1"/>
</dbReference>
<dbReference type="AlphaFoldDB" id="A0A4R8II50"/>
<keyword evidence="1" id="KW-0472">Membrane</keyword>
<dbReference type="RefSeq" id="WP_134085401.1">
    <property type="nucleotide sequence ID" value="NZ_SOQX01000012.1"/>
</dbReference>
<keyword evidence="3" id="KW-1185">Reference proteome</keyword>
<organism evidence="2 3">
    <name type="scientific">Thiohalophilus thiocyanatoxydans</name>
    <dbReference type="NCBI Taxonomy" id="381308"/>
    <lineage>
        <taxon>Bacteria</taxon>
        <taxon>Pseudomonadati</taxon>
        <taxon>Pseudomonadota</taxon>
        <taxon>Gammaproteobacteria</taxon>
        <taxon>Thiohalomonadales</taxon>
        <taxon>Thiohalophilaceae</taxon>
        <taxon>Thiohalophilus</taxon>
    </lineage>
</organism>
<dbReference type="Pfam" id="PF12679">
    <property type="entry name" value="ABC2_membrane_2"/>
    <property type="match status" value="1"/>
</dbReference>
<feature type="transmembrane region" description="Helical" evidence="1">
    <location>
        <begin position="176"/>
        <end position="199"/>
    </location>
</feature>
<feature type="transmembrane region" description="Helical" evidence="1">
    <location>
        <begin position="143"/>
        <end position="164"/>
    </location>
</feature>
<gene>
    <name evidence="2" type="ORF">EDC23_2816</name>
</gene>
<proteinExistence type="predicted"/>
<dbReference type="GO" id="GO:0005886">
    <property type="term" value="C:plasma membrane"/>
    <property type="evidence" value="ECO:0007669"/>
    <property type="project" value="UniProtKB-SubCell"/>
</dbReference>
<dbReference type="OrthoDB" id="9805862at2"/>
<dbReference type="Proteomes" id="UP000294914">
    <property type="component" value="Unassembled WGS sequence"/>
</dbReference>
<keyword evidence="1" id="KW-0812">Transmembrane</keyword>
<accession>A0A4R8II50</accession>
<evidence type="ECO:0000256" key="1">
    <source>
        <dbReference type="SAM" id="Phobius"/>
    </source>
</evidence>
<feature type="transmembrane region" description="Helical" evidence="1">
    <location>
        <begin position="55"/>
        <end position="75"/>
    </location>
</feature>
<evidence type="ECO:0000313" key="2">
    <source>
        <dbReference type="EMBL" id="TDX96884.1"/>
    </source>
</evidence>
<comment type="caution">
    <text evidence="2">The sequence shown here is derived from an EMBL/GenBank/DDBJ whole genome shotgun (WGS) entry which is preliminary data.</text>
</comment>
<keyword evidence="1" id="KW-1133">Transmembrane helix</keyword>
<dbReference type="EMBL" id="SOQX01000012">
    <property type="protein sequence ID" value="TDX96884.1"/>
    <property type="molecule type" value="Genomic_DNA"/>
</dbReference>
<name>A0A4R8II50_9GAMM</name>
<protein>
    <submittedName>
        <fullName evidence="2">Cu-processing system permease protein</fullName>
    </submittedName>
</protein>
<feature type="transmembrane region" description="Helical" evidence="1">
    <location>
        <begin position="20"/>
        <end position="43"/>
    </location>
</feature>
<dbReference type="PANTHER" id="PTHR43471:SF1">
    <property type="entry name" value="ABC TRANSPORTER PERMEASE PROTEIN NOSY-RELATED"/>
    <property type="match status" value="1"/>
</dbReference>
<dbReference type="GO" id="GO:0140359">
    <property type="term" value="F:ABC-type transporter activity"/>
    <property type="evidence" value="ECO:0007669"/>
    <property type="project" value="InterPro"/>
</dbReference>
<feature type="transmembrane region" description="Helical" evidence="1">
    <location>
        <begin position="251"/>
        <end position="271"/>
    </location>
</feature>
<evidence type="ECO:0000313" key="3">
    <source>
        <dbReference type="Proteomes" id="UP000294914"/>
    </source>
</evidence>
<reference evidence="2 3" key="1">
    <citation type="submission" date="2019-03" db="EMBL/GenBank/DDBJ databases">
        <title>Genomic Encyclopedia of Type Strains, Phase IV (KMG-IV): sequencing the most valuable type-strain genomes for metagenomic binning, comparative biology and taxonomic classification.</title>
        <authorList>
            <person name="Goeker M."/>
        </authorList>
    </citation>
    <scope>NUCLEOTIDE SEQUENCE [LARGE SCALE GENOMIC DNA]</scope>
    <source>
        <strain evidence="2 3">DSM 16326</strain>
    </source>
</reference>